<dbReference type="EMBL" id="AOPZ01000072">
    <property type="protein sequence ID" value="EPH44924.1"/>
    <property type="molecule type" value="Genomic_DNA"/>
</dbReference>
<sequence>MGAGQRRTGRDDRLGRCSAMLADRSAMTKGKH</sequence>
<gene>
    <name evidence="2" type="ORF">STRAU_2021</name>
</gene>
<comment type="caution">
    <text evidence="2">The sequence shown here is derived from an EMBL/GenBank/DDBJ whole genome shotgun (WGS) entry which is preliminary data.</text>
</comment>
<accession>S3ZQ29</accession>
<evidence type="ECO:0000313" key="3">
    <source>
        <dbReference type="Proteomes" id="UP000014629"/>
    </source>
</evidence>
<evidence type="ECO:0000313" key="2">
    <source>
        <dbReference type="EMBL" id="EPH44924.1"/>
    </source>
</evidence>
<organism evidence="2 3">
    <name type="scientific">Streptomyces aurantiacus JA 4570</name>
    <dbReference type="NCBI Taxonomy" id="1286094"/>
    <lineage>
        <taxon>Bacteria</taxon>
        <taxon>Bacillati</taxon>
        <taxon>Actinomycetota</taxon>
        <taxon>Actinomycetes</taxon>
        <taxon>Kitasatosporales</taxon>
        <taxon>Streptomycetaceae</taxon>
        <taxon>Streptomyces</taxon>
        <taxon>Streptomyces aurantiacus group</taxon>
    </lineage>
</organism>
<proteinExistence type="predicted"/>
<name>S3ZQ29_9ACTN</name>
<protein>
    <submittedName>
        <fullName evidence="2">Uncharacterized protein</fullName>
    </submittedName>
</protein>
<keyword evidence="3" id="KW-1185">Reference proteome</keyword>
<evidence type="ECO:0000256" key="1">
    <source>
        <dbReference type="SAM" id="MobiDB-lite"/>
    </source>
</evidence>
<feature type="region of interest" description="Disordered" evidence="1">
    <location>
        <begin position="1"/>
        <end position="32"/>
    </location>
</feature>
<dbReference type="Proteomes" id="UP000014629">
    <property type="component" value="Unassembled WGS sequence"/>
</dbReference>
<reference evidence="2 3" key="1">
    <citation type="submission" date="2013-02" db="EMBL/GenBank/DDBJ databases">
        <title>Draft Genome Sequence of Streptomyces aurantiacus, Which Produces Setomimycin.</title>
        <authorList>
            <person name="Gruening B.A."/>
            <person name="Praeg A."/>
            <person name="Erxleben A."/>
            <person name="Guenther S."/>
            <person name="Mueller M."/>
        </authorList>
    </citation>
    <scope>NUCLEOTIDE SEQUENCE [LARGE SCALE GENOMIC DNA]</scope>
    <source>
        <strain evidence="2 3">JA 4570</strain>
    </source>
</reference>
<dbReference type="AlphaFoldDB" id="S3ZQ29"/>